<feature type="transmembrane region" description="Helical" evidence="7">
    <location>
        <begin position="220"/>
        <end position="241"/>
    </location>
</feature>
<sequence>MKDKIILGLAAASVFGALNIVQLPFKLPSKPADAFGVGLAIILQAGPFLIFGAGLAWAVQKWLPATFLTRLFNTRPLAGIGLAGLAGGLIPACECATAPIACSLMSKRVGVGAALAFMLASPAINPVVLLSTFTAYPARPEMVFARFVSGLASAVLVGVVCAMLAPNLTGSRHGHAHGFAADVAGGLGWLVFGGLVAGAIKVWANPGHVEALASNPIAGNFVGAGLAILMCLCSEADAFVAASLPGLSDYGQLVFMSVGPMVDFKLIAIWVGFWGKKFVAWFAPLVALVSFNTSSLVGLLLLR</sequence>
<feature type="transmembrane region" description="Helical" evidence="7">
    <location>
        <begin position="37"/>
        <end position="59"/>
    </location>
</feature>
<dbReference type="RefSeq" id="WP_016456044.1">
    <property type="nucleotide sequence ID" value="NZ_KE150269.1"/>
</dbReference>
<feature type="transmembrane region" description="Helical" evidence="7">
    <location>
        <begin position="279"/>
        <end position="302"/>
    </location>
</feature>
<comment type="similarity">
    <text evidence="2">Belongs to the UPF0718 family.</text>
</comment>
<comment type="subcellular location">
    <subcellularLocation>
        <location evidence="1">Cell membrane</location>
        <topology evidence="1">Multi-pass membrane protein</topology>
    </subcellularLocation>
</comment>
<gene>
    <name evidence="8" type="ORF">HMPREF9306_01214</name>
</gene>
<keyword evidence="5 7" id="KW-1133">Transmembrane helix</keyword>
<dbReference type="AlphaFoldDB" id="S2W186"/>
<feature type="transmembrane region" description="Helical" evidence="7">
    <location>
        <begin position="79"/>
        <end position="102"/>
    </location>
</feature>
<evidence type="ECO:0000256" key="3">
    <source>
        <dbReference type="ARBA" id="ARBA00022475"/>
    </source>
</evidence>
<keyword evidence="4 7" id="KW-0812">Transmembrane</keyword>
<evidence type="ECO:0008006" key="10">
    <source>
        <dbReference type="Google" id="ProtNLM"/>
    </source>
</evidence>
<evidence type="ECO:0000256" key="1">
    <source>
        <dbReference type="ARBA" id="ARBA00004651"/>
    </source>
</evidence>
<evidence type="ECO:0000256" key="5">
    <source>
        <dbReference type="ARBA" id="ARBA00022989"/>
    </source>
</evidence>
<accession>S2W186</accession>
<evidence type="ECO:0000313" key="8">
    <source>
        <dbReference type="EMBL" id="EPD32906.1"/>
    </source>
</evidence>
<keyword evidence="3" id="KW-1003">Cell membrane</keyword>
<evidence type="ECO:0000256" key="4">
    <source>
        <dbReference type="ARBA" id="ARBA00022692"/>
    </source>
</evidence>
<dbReference type="HOGENOM" id="CLU_039914_0_0_11"/>
<evidence type="ECO:0000256" key="6">
    <source>
        <dbReference type="ARBA" id="ARBA00023136"/>
    </source>
</evidence>
<dbReference type="EMBL" id="AGZR01000006">
    <property type="protein sequence ID" value="EPD32906.1"/>
    <property type="molecule type" value="Genomic_DNA"/>
</dbReference>
<dbReference type="PANTHER" id="PTHR34184">
    <property type="entry name" value="UPF0718 PROTEIN YCGR"/>
    <property type="match status" value="1"/>
</dbReference>
<feature type="transmembrane region" description="Helical" evidence="7">
    <location>
        <begin position="109"/>
        <end position="131"/>
    </location>
</feature>
<dbReference type="InterPro" id="IPR005524">
    <property type="entry name" value="DUF318"/>
</dbReference>
<organism evidence="8 9">
    <name type="scientific">Propionimicrobium lymphophilum ACS-093-V-SCH5</name>
    <dbReference type="NCBI Taxonomy" id="883161"/>
    <lineage>
        <taxon>Bacteria</taxon>
        <taxon>Bacillati</taxon>
        <taxon>Actinomycetota</taxon>
        <taxon>Actinomycetes</taxon>
        <taxon>Propionibacteriales</taxon>
        <taxon>Propionibacteriaceae</taxon>
        <taxon>Propionimicrobium</taxon>
    </lineage>
</organism>
<feature type="transmembrane region" description="Helical" evidence="7">
    <location>
        <begin position="253"/>
        <end position="273"/>
    </location>
</feature>
<evidence type="ECO:0000313" key="9">
    <source>
        <dbReference type="Proteomes" id="UP000014417"/>
    </source>
</evidence>
<dbReference type="Proteomes" id="UP000014417">
    <property type="component" value="Unassembled WGS sequence"/>
</dbReference>
<protein>
    <recommendedName>
        <fullName evidence="10">Permease</fullName>
    </recommendedName>
</protein>
<dbReference type="PANTHER" id="PTHR34184:SF4">
    <property type="entry name" value="UPF0718 PROTEIN YCGR"/>
    <property type="match status" value="1"/>
</dbReference>
<keyword evidence="6 7" id="KW-0472">Membrane</keyword>
<dbReference type="OrthoDB" id="9810876at2"/>
<proteinExistence type="inferred from homology"/>
<dbReference type="InterPro" id="IPR052923">
    <property type="entry name" value="UPF0718"/>
</dbReference>
<dbReference type="Pfam" id="PF03773">
    <property type="entry name" value="ArsP_1"/>
    <property type="match status" value="2"/>
</dbReference>
<feature type="transmembrane region" description="Helical" evidence="7">
    <location>
        <begin position="143"/>
        <end position="165"/>
    </location>
</feature>
<dbReference type="GO" id="GO:0005886">
    <property type="term" value="C:plasma membrane"/>
    <property type="evidence" value="ECO:0007669"/>
    <property type="project" value="UniProtKB-SubCell"/>
</dbReference>
<keyword evidence="9" id="KW-1185">Reference proteome</keyword>
<evidence type="ECO:0000256" key="7">
    <source>
        <dbReference type="SAM" id="Phobius"/>
    </source>
</evidence>
<feature type="transmembrane region" description="Helical" evidence="7">
    <location>
        <begin position="6"/>
        <end position="25"/>
    </location>
</feature>
<reference evidence="8 9" key="1">
    <citation type="submission" date="2013-04" db="EMBL/GenBank/DDBJ databases">
        <title>The Genome Sequence of Propionimicrobium lymphophilum ACS-093-V-SCH5.</title>
        <authorList>
            <consortium name="The Broad Institute Genomics Platform"/>
            <person name="Earl A."/>
            <person name="Ward D."/>
            <person name="Feldgarden M."/>
            <person name="Gevers D."/>
            <person name="Saerens B."/>
            <person name="Vaneechoutte M."/>
            <person name="Walker B."/>
            <person name="Young S."/>
            <person name="Zeng Q."/>
            <person name="Gargeya S."/>
            <person name="Fitzgerald M."/>
            <person name="Haas B."/>
            <person name="Abouelleil A."/>
            <person name="Allen A.W."/>
            <person name="Alvarado L."/>
            <person name="Arachchi H.M."/>
            <person name="Berlin A.M."/>
            <person name="Chapman S.B."/>
            <person name="Gainer-Dewar J."/>
            <person name="Goldberg J."/>
            <person name="Griggs A."/>
            <person name="Gujja S."/>
            <person name="Hansen M."/>
            <person name="Howarth C."/>
            <person name="Imamovic A."/>
            <person name="Ireland A."/>
            <person name="Larimer J."/>
            <person name="McCowan C."/>
            <person name="Murphy C."/>
            <person name="Pearson M."/>
            <person name="Poon T.W."/>
            <person name="Priest M."/>
            <person name="Roberts A."/>
            <person name="Saif S."/>
            <person name="Shea T."/>
            <person name="Sisk P."/>
            <person name="Sykes S."/>
            <person name="Wortman J."/>
            <person name="Nusbaum C."/>
            <person name="Birren B."/>
        </authorList>
    </citation>
    <scope>NUCLEOTIDE SEQUENCE [LARGE SCALE GENOMIC DNA]</scope>
    <source>
        <strain evidence="8 9">ACS-093-V-SCH5</strain>
    </source>
</reference>
<evidence type="ECO:0000256" key="2">
    <source>
        <dbReference type="ARBA" id="ARBA00006386"/>
    </source>
</evidence>
<comment type="caution">
    <text evidence="8">The sequence shown here is derived from an EMBL/GenBank/DDBJ whole genome shotgun (WGS) entry which is preliminary data.</text>
</comment>
<name>S2W186_9ACTN</name>
<dbReference type="STRING" id="883161.HMPREF9306_01214"/>
<feature type="transmembrane region" description="Helical" evidence="7">
    <location>
        <begin position="177"/>
        <end position="200"/>
    </location>
</feature>
<dbReference type="PATRIC" id="fig|883161.3.peg.1204"/>